<protein>
    <submittedName>
        <fullName evidence="3">Cell envelope-related transcriptional attenuator</fullName>
    </submittedName>
</protein>
<name>A0A0G0KKJ2_9BACT</name>
<dbReference type="Gene3D" id="3.40.630.190">
    <property type="entry name" value="LCP protein"/>
    <property type="match status" value="1"/>
</dbReference>
<sequence length="254" mass="28142">MVVIPNKKFEISPVPTPTPDPNRDISILFLGYGGFGHDGAYLTDSIILARISPKLQKIDLISLPRDLWVSIPTGLNTTHSSKINYAYYVGIDDKKFPNKAIEHTGLAGGGEMSKYVISQVTGIKPDYFFAVDFAGFIKAVDQLGGLDVQVAKTFDDEFYPLDVGTTDLCGKNDEEITALEATLSGDKLDQLFTCRYEKLHFDKGLQHMDGETLLKFTRSRHSATDGGDFNRSERQRLVVEAVKNKIVSLNIFGK</sequence>
<feature type="non-terminal residue" evidence="3">
    <location>
        <position position="254"/>
    </location>
</feature>
<reference evidence="3 4" key="1">
    <citation type="journal article" date="2015" name="Nature">
        <title>rRNA introns, odd ribosomes, and small enigmatic genomes across a large radiation of phyla.</title>
        <authorList>
            <person name="Brown C.T."/>
            <person name="Hug L.A."/>
            <person name="Thomas B.C."/>
            <person name="Sharon I."/>
            <person name="Castelle C.J."/>
            <person name="Singh A."/>
            <person name="Wilkins M.J."/>
            <person name="Williams K.H."/>
            <person name="Banfield J.F."/>
        </authorList>
    </citation>
    <scope>NUCLEOTIDE SEQUENCE [LARGE SCALE GENOMIC DNA]</scope>
</reference>
<gene>
    <name evidence="3" type="ORF">US68_C0011G0001</name>
</gene>
<evidence type="ECO:0000259" key="2">
    <source>
        <dbReference type="Pfam" id="PF03816"/>
    </source>
</evidence>
<dbReference type="EMBL" id="LBTX01000011">
    <property type="protein sequence ID" value="KKQ49694.1"/>
    <property type="molecule type" value="Genomic_DNA"/>
</dbReference>
<comment type="caution">
    <text evidence="3">The sequence shown here is derived from an EMBL/GenBank/DDBJ whole genome shotgun (WGS) entry which is preliminary data.</text>
</comment>
<accession>A0A0G0KKJ2</accession>
<evidence type="ECO:0000313" key="4">
    <source>
        <dbReference type="Proteomes" id="UP000034231"/>
    </source>
</evidence>
<evidence type="ECO:0000313" key="3">
    <source>
        <dbReference type="EMBL" id="KKQ49694.1"/>
    </source>
</evidence>
<dbReference type="PANTHER" id="PTHR33392:SF6">
    <property type="entry name" value="POLYISOPRENYL-TEICHOIC ACID--PEPTIDOGLYCAN TEICHOIC ACID TRANSFERASE TAGU"/>
    <property type="match status" value="1"/>
</dbReference>
<dbReference type="Proteomes" id="UP000034231">
    <property type="component" value="Unassembled WGS sequence"/>
</dbReference>
<dbReference type="InterPro" id="IPR050922">
    <property type="entry name" value="LytR/CpsA/Psr_CW_biosynth"/>
</dbReference>
<dbReference type="Pfam" id="PF03816">
    <property type="entry name" value="LytR_cpsA_psr"/>
    <property type="match status" value="1"/>
</dbReference>
<dbReference type="PANTHER" id="PTHR33392">
    <property type="entry name" value="POLYISOPRENYL-TEICHOIC ACID--PEPTIDOGLYCAN TEICHOIC ACID TRANSFERASE TAGU"/>
    <property type="match status" value="1"/>
</dbReference>
<evidence type="ECO:0000256" key="1">
    <source>
        <dbReference type="ARBA" id="ARBA00006068"/>
    </source>
</evidence>
<dbReference type="InterPro" id="IPR004474">
    <property type="entry name" value="LytR_CpsA_psr"/>
</dbReference>
<organism evidence="3 4">
    <name type="scientific">Candidatus Shapirobacteria bacterium GW2011_GWE1_38_10</name>
    <dbReference type="NCBI Taxonomy" id="1618488"/>
    <lineage>
        <taxon>Bacteria</taxon>
        <taxon>Candidatus Shapironibacteriota</taxon>
    </lineage>
</organism>
<feature type="domain" description="Cell envelope-related transcriptional attenuator" evidence="2">
    <location>
        <begin position="43"/>
        <end position="247"/>
    </location>
</feature>
<dbReference type="AlphaFoldDB" id="A0A0G0KKJ2"/>
<comment type="similarity">
    <text evidence="1">Belongs to the LytR/CpsA/Psr (LCP) family.</text>
</comment>
<proteinExistence type="inferred from homology"/>